<gene>
    <name evidence="4" type="ORF">GQ43DRAFT_415624</name>
</gene>
<accession>A0A9P4MSJ8</accession>
<dbReference type="Pfam" id="PF13738">
    <property type="entry name" value="Pyr_redox_3"/>
    <property type="match status" value="1"/>
</dbReference>
<dbReference type="InterPro" id="IPR036188">
    <property type="entry name" value="FAD/NAD-bd_sf"/>
</dbReference>
<evidence type="ECO:0000256" key="1">
    <source>
        <dbReference type="ARBA" id="ARBA00022630"/>
    </source>
</evidence>
<evidence type="ECO:0000313" key="5">
    <source>
        <dbReference type="Proteomes" id="UP000799536"/>
    </source>
</evidence>
<dbReference type="GO" id="GO:0004497">
    <property type="term" value="F:monooxygenase activity"/>
    <property type="evidence" value="ECO:0007669"/>
    <property type="project" value="UniProtKB-KW"/>
</dbReference>
<dbReference type="Gene3D" id="3.50.50.60">
    <property type="entry name" value="FAD/NAD(P)-binding domain"/>
    <property type="match status" value="1"/>
</dbReference>
<evidence type="ECO:0000313" key="4">
    <source>
        <dbReference type="EMBL" id="KAF2201531.1"/>
    </source>
</evidence>
<reference evidence="4" key="1">
    <citation type="journal article" date="2020" name="Stud. Mycol.">
        <title>101 Dothideomycetes genomes: a test case for predicting lifestyles and emergence of pathogens.</title>
        <authorList>
            <person name="Haridas S."/>
            <person name="Albert R."/>
            <person name="Binder M."/>
            <person name="Bloem J."/>
            <person name="Labutti K."/>
            <person name="Salamov A."/>
            <person name="Andreopoulos B."/>
            <person name="Baker S."/>
            <person name="Barry K."/>
            <person name="Bills G."/>
            <person name="Bluhm B."/>
            <person name="Cannon C."/>
            <person name="Castanera R."/>
            <person name="Culley D."/>
            <person name="Daum C."/>
            <person name="Ezra D."/>
            <person name="Gonzalez J."/>
            <person name="Henrissat B."/>
            <person name="Kuo A."/>
            <person name="Liang C."/>
            <person name="Lipzen A."/>
            <person name="Lutzoni F."/>
            <person name="Magnuson J."/>
            <person name="Mondo S."/>
            <person name="Nolan M."/>
            <person name="Ohm R."/>
            <person name="Pangilinan J."/>
            <person name="Park H.-J."/>
            <person name="Ramirez L."/>
            <person name="Alfaro M."/>
            <person name="Sun H."/>
            <person name="Tritt A."/>
            <person name="Yoshinaga Y."/>
            <person name="Zwiers L.-H."/>
            <person name="Turgeon B."/>
            <person name="Goodwin S."/>
            <person name="Spatafora J."/>
            <person name="Crous P."/>
            <person name="Grigoriev I."/>
        </authorList>
    </citation>
    <scope>NUCLEOTIDE SEQUENCE</scope>
    <source>
        <strain evidence="4">ATCC 74209</strain>
    </source>
</reference>
<comment type="caution">
    <text evidence="4">The sequence shown here is derived from an EMBL/GenBank/DDBJ whole genome shotgun (WGS) entry which is preliminary data.</text>
</comment>
<organism evidence="4 5">
    <name type="scientific">Delitschia confertaspora ATCC 74209</name>
    <dbReference type="NCBI Taxonomy" id="1513339"/>
    <lineage>
        <taxon>Eukaryota</taxon>
        <taxon>Fungi</taxon>
        <taxon>Dikarya</taxon>
        <taxon>Ascomycota</taxon>
        <taxon>Pezizomycotina</taxon>
        <taxon>Dothideomycetes</taxon>
        <taxon>Pleosporomycetidae</taxon>
        <taxon>Pleosporales</taxon>
        <taxon>Delitschiaceae</taxon>
        <taxon>Delitschia</taxon>
    </lineage>
</organism>
<sequence>MTGVDSEKVELVVVGAGLYGLTAAVTYHKLHPEANILVLEASPSIGGPWAPERIFPGLKTNNLLGTYENPDFPMDGTKYDVKKTEHVSADKVSQYWRDFAEDGGVTGFIRLNTKVEVAEKIGGGWKLHCQPTGPNHSSNAYTLLTRRLLISTGLTNRPSIPSYLRSPTFTPPILHSSTFPTHFNEVSRPNTHTLVIGAGKSAWDIAYACATHPTWTSTVTMLIRPSGKGPIWMSPPFVTPLKQKLEGLVFTRFIGFFSPCPWAGNSGFEGVVRRFLHGTWIGRKIVAGFWSVLGKDVVELNGYEKHEETKKLRPWRDAFEVGNALSILNYDRDWFELVRNGRIKVVIGEVERFGEGKEVYLIGGQKLEVDAVVCATGWETGAAMKFLPEGIEKDLGIPVEGGKLTEDEKELVKKAEVEIYSKYPFLKERDSSQLYHPDPTHRLSVKDTLNEKTQNPYRLFRFLVPPSDLEERSIGFAGALLSLGNATCAYLQALWLAAYFDGTLSLPSSKSASEVKYEAYLETQYCAIRHAMGYGDKFPDLVFDSLPYFDALLKDLGLVGKRKDGFRKEYFAHYTPEDYRGLVEEWKRCREGKEWD</sequence>
<keyword evidence="2" id="KW-0274">FAD</keyword>
<keyword evidence="4" id="KW-0503">Monooxygenase</keyword>
<proteinExistence type="predicted"/>
<dbReference type="OrthoDB" id="2915840at2759"/>
<evidence type="ECO:0000256" key="3">
    <source>
        <dbReference type="ARBA" id="ARBA00023002"/>
    </source>
</evidence>
<dbReference type="AlphaFoldDB" id="A0A9P4MSJ8"/>
<protein>
    <submittedName>
        <fullName evidence="4">Flavin-binding monooxygenase-like protein-like protein</fullName>
    </submittedName>
</protein>
<keyword evidence="3" id="KW-0560">Oxidoreductase</keyword>
<evidence type="ECO:0000256" key="2">
    <source>
        <dbReference type="ARBA" id="ARBA00022827"/>
    </source>
</evidence>
<dbReference type="PANTHER" id="PTHR23023">
    <property type="entry name" value="DIMETHYLANILINE MONOOXYGENASE"/>
    <property type="match status" value="1"/>
</dbReference>
<dbReference type="EMBL" id="ML993972">
    <property type="protein sequence ID" value="KAF2201531.1"/>
    <property type="molecule type" value="Genomic_DNA"/>
</dbReference>
<keyword evidence="1" id="KW-0285">Flavoprotein</keyword>
<dbReference type="InterPro" id="IPR050346">
    <property type="entry name" value="FMO-like"/>
</dbReference>
<dbReference type="SUPFAM" id="SSF51905">
    <property type="entry name" value="FAD/NAD(P)-binding domain"/>
    <property type="match status" value="2"/>
</dbReference>
<keyword evidence="5" id="KW-1185">Reference proteome</keyword>
<dbReference type="Proteomes" id="UP000799536">
    <property type="component" value="Unassembled WGS sequence"/>
</dbReference>
<name>A0A9P4MSJ8_9PLEO</name>